<accession>A0A8T0V8E3</accession>
<feature type="compositionally biased region" description="Low complexity" evidence="1">
    <location>
        <begin position="170"/>
        <end position="188"/>
    </location>
</feature>
<feature type="compositionally biased region" description="Basic and acidic residues" evidence="1">
    <location>
        <begin position="102"/>
        <end position="124"/>
    </location>
</feature>
<gene>
    <name evidence="2" type="ORF">PVAP13_3KG554366</name>
</gene>
<evidence type="ECO:0000256" key="1">
    <source>
        <dbReference type="SAM" id="MobiDB-lite"/>
    </source>
</evidence>
<keyword evidence="3" id="KW-1185">Reference proteome</keyword>
<dbReference type="Proteomes" id="UP000823388">
    <property type="component" value="Chromosome 3K"/>
</dbReference>
<protein>
    <submittedName>
        <fullName evidence="2">Uncharacterized protein</fullName>
    </submittedName>
</protein>
<name>A0A8T0V8E3_PANVG</name>
<feature type="compositionally biased region" description="Low complexity" evidence="1">
    <location>
        <begin position="135"/>
        <end position="147"/>
    </location>
</feature>
<organism evidence="2 3">
    <name type="scientific">Panicum virgatum</name>
    <name type="common">Blackwell switchgrass</name>
    <dbReference type="NCBI Taxonomy" id="38727"/>
    <lineage>
        <taxon>Eukaryota</taxon>
        <taxon>Viridiplantae</taxon>
        <taxon>Streptophyta</taxon>
        <taxon>Embryophyta</taxon>
        <taxon>Tracheophyta</taxon>
        <taxon>Spermatophyta</taxon>
        <taxon>Magnoliopsida</taxon>
        <taxon>Liliopsida</taxon>
        <taxon>Poales</taxon>
        <taxon>Poaceae</taxon>
        <taxon>PACMAD clade</taxon>
        <taxon>Panicoideae</taxon>
        <taxon>Panicodae</taxon>
        <taxon>Paniceae</taxon>
        <taxon>Panicinae</taxon>
        <taxon>Panicum</taxon>
        <taxon>Panicum sect. Hiantes</taxon>
    </lineage>
</organism>
<feature type="region of interest" description="Disordered" evidence="1">
    <location>
        <begin position="102"/>
        <end position="209"/>
    </location>
</feature>
<dbReference type="EMBL" id="CM029041">
    <property type="protein sequence ID" value="KAG2630858.1"/>
    <property type="molecule type" value="Genomic_DNA"/>
</dbReference>
<reference evidence="2" key="1">
    <citation type="submission" date="2020-05" db="EMBL/GenBank/DDBJ databases">
        <title>WGS assembly of Panicum virgatum.</title>
        <authorList>
            <person name="Lovell J.T."/>
            <person name="Jenkins J."/>
            <person name="Shu S."/>
            <person name="Juenger T.E."/>
            <person name="Schmutz J."/>
        </authorList>
    </citation>
    <scope>NUCLEOTIDE SEQUENCE</scope>
    <source>
        <strain evidence="2">AP13</strain>
    </source>
</reference>
<evidence type="ECO:0000313" key="3">
    <source>
        <dbReference type="Proteomes" id="UP000823388"/>
    </source>
</evidence>
<sequence length="209" mass="21251">MRDQKREERGCRGELGGGARAAAMAGGCGLRSGAGRERRVVGKLHQAEATLVEGSFGVVKGRKGGLHGEPWLAVAMVGADEVGSSGHACEARLGLYSGQGEGREGWEGPGHCRGEAHGKGERGAARQQHAVAWPGGVAARRSGSSGERASRCGRRGAACSVGAGHRRDQQAQQQGGSRAASAGGAAAQRGRRSSALPRAQRGGKGGRES</sequence>
<comment type="caution">
    <text evidence="2">The sequence shown here is derived from an EMBL/GenBank/DDBJ whole genome shotgun (WGS) entry which is preliminary data.</text>
</comment>
<dbReference type="AlphaFoldDB" id="A0A8T0V8E3"/>
<proteinExistence type="predicted"/>
<evidence type="ECO:0000313" key="2">
    <source>
        <dbReference type="EMBL" id="KAG2630858.1"/>
    </source>
</evidence>